<evidence type="ECO:0000313" key="2">
    <source>
        <dbReference type="EMBL" id="CDW72875.1"/>
    </source>
</evidence>
<dbReference type="OrthoDB" id="307723at2759"/>
<dbReference type="InterPro" id="IPR019129">
    <property type="entry name" value="Folate-sensitive_fs_Fra10Ac1"/>
</dbReference>
<dbReference type="Proteomes" id="UP000039865">
    <property type="component" value="Unassembled WGS sequence"/>
</dbReference>
<evidence type="ECO:0000256" key="1">
    <source>
        <dbReference type="SAM" id="MobiDB-lite"/>
    </source>
</evidence>
<keyword evidence="3" id="KW-1185">Reference proteome</keyword>
<protein>
    <submittedName>
        <fullName evidence="2">Uncharacterized protein</fullName>
    </submittedName>
</protein>
<dbReference type="EMBL" id="CCKQ01001768">
    <property type="protein sequence ID" value="CDW72875.1"/>
    <property type="molecule type" value="Genomic_DNA"/>
</dbReference>
<dbReference type="AlphaFoldDB" id="A0A077ZUA9"/>
<reference evidence="2 3" key="1">
    <citation type="submission" date="2014-06" db="EMBL/GenBank/DDBJ databases">
        <authorList>
            <person name="Swart Estienne"/>
        </authorList>
    </citation>
    <scope>NUCLEOTIDE SEQUENCE [LARGE SCALE GENOMIC DNA]</scope>
    <source>
        <strain evidence="2 3">130c</strain>
    </source>
</reference>
<dbReference type="Pfam" id="PF09725">
    <property type="entry name" value="Fra10Ac1"/>
    <property type="match status" value="1"/>
</dbReference>
<organism evidence="2 3">
    <name type="scientific">Stylonychia lemnae</name>
    <name type="common">Ciliate</name>
    <dbReference type="NCBI Taxonomy" id="5949"/>
    <lineage>
        <taxon>Eukaryota</taxon>
        <taxon>Sar</taxon>
        <taxon>Alveolata</taxon>
        <taxon>Ciliophora</taxon>
        <taxon>Intramacronucleata</taxon>
        <taxon>Spirotrichea</taxon>
        <taxon>Stichotrichia</taxon>
        <taxon>Sporadotrichida</taxon>
        <taxon>Oxytrichidae</taxon>
        <taxon>Stylonychinae</taxon>
        <taxon>Stylonychia</taxon>
    </lineage>
</organism>
<sequence>MHFRADKHRNCLRNSPYVIFLCTKLESLRWCTEKDILAGKGSKICGNKHCDVADQPLHSYEVNMNYQGDNGEGKNVLVKVNLCIDCGVKVNYKRLKDKVKKAKKDKKDKKSKKNKDKKKHKHKKQSNDQSHDSQSD</sequence>
<gene>
    <name evidence="2" type="primary">Contig7646.g8158</name>
    <name evidence="2" type="ORF">STYLEM_1842</name>
</gene>
<name>A0A077ZUA9_STYLE</name>
<feature type="compositionally biased region" description="Basic and acidic residues" evidence="1">
    <location>
        <begin position="125"/>
        <end position="136"/>
    </location>
</feature>
<proteinExistence type="predicted"/>
<accession>A0A077ZUA9</accession>
<feature type="region of interest" description="Disordered" evidence="1">
    <location>
        <begin position="97"/>
        <end position="136"/>
    </location>
</feature>
<feature type="compositionally biased region" description="Basic residues" evidence="1">
    <location>
        <begin position="97"/>
        <end position="124"/>
    </location>
</feature>
<dbReference type="InParanoid" id="A0A077ZUA9"/>
<evidence type="ECO:0000313" key="3">
    <source>
        <dbReference type="Proteomes" id="UP000039865"/>
    </source>
</evidence>